<name>A0A3N0EHQ7_SINP1</name>
<organism evidence="3 4">
    <name type="scientific">Sinomicrobium pectinilyticum</name>
    <dbReference type="NCBI Taxonomy" id="1084421"/>
    <lineage>
        <taxon>Bacteria</taxon>
        <taxon>Pseudomonadati</taxon>
        <taxon>Bacteroidota</taxon>
        <taxon>Flavobacteriia</taxon>
        <taxon>Flavobacteriales</taxon>
        <taxon>Flavobacteriaceae</taxon>
        <taxon>Sinomicrobium</taxon>
    </lineage>
</organism>
<protein>
    <submittedName>
        <fullName evidence="3">Glycerophosphodiester phosphodiesterase</fullName>
    </submittedName>
</protein>
<dbReference type="Pfam" id="PF03009">
    <property type="entry name" value="GDPD"/>
    <property type="match status" value="1"/>
</dbReference>
<dbReference type="GO" id="GO:0006644">
    <property type="term" value="P:phospholipid metabolic process"/>
    <property type="evidence" value="ECO:0007669"/>
    <property type="project" value="TreeGrafter"/>
</dbReference>
<dbReference type="PANTHER" id="PTHR46320:SF1">
    <property type="entry name" value="GLYCEROPHOSPHODIESTER PHOSPHODIESTERASE 1"/>
    <property type="match status" value="1"/>
</dbReference>
<evidence type="ECO:0000259" key="2">
    <source>
        <dbReference type="PROSITE" id="PS51704"/>
    </source>
</evidence>
<feature type="signal peptide" evidence="1">
    <location>
        <begin position="1"/>
        <end position="20"/>
    </location>
</feature>
<sequence>MYLKSVSIFAVLLVSFCSRAQTVEINTLSFEEVSDTRAYFQYTENVFPIISAHRGGARAGYPENCIATLEYTLSKTPAIFEIDARMTKDDQAVLLHDKTLERTTTGKGKLRDHTRNEIKKFRLKDTEGNITPYAIPTLEDAIVWSKGKTLINLDVKDVPLRTKAELVKKHNAFPHVIFTVHNADEARFFYDFDNRSMFSAFVKTKEALASYEEAGIPWENVLIAYVGAKSTKANKELYDLLHRRGVMIMVSAAPVYDKMEKRVDAYRKILEDGADVIETDRPAEVAEAIKMLYPEKSSKYNYWKTQKIKE</sequence>
<keyword evidence="1" id="KW-0732">Signal</keyword>
<gene>
    <name evidence="3" type="ORF">ED312_10380</name>
</gene>
<dbReference type="PANTHER" id="PTHR46320">
    <property type="entry name" value="GLYCEROPHOSPHODIESTER PHOSPHODIESTERASE 1"/>
    <property type="match status" value="1"/>
</dbReference>
<dbReference type="SUPFAM" id="SSF51695">
    <property type="entry name" value="PLC-like phosphodiesterases"/>
    <property type="match status" value="1"/>
</dbReference>
<dbReference type="OrthoDB" id="384721at2"/>
<dbReference type="EMBL" id="RJTM01000072">
    <property type="protein sequence ID" value="RNL87209.1"/>
    <property type="molecule type" value="Genomic_DNA"/>
</dbReference>
<dbReference type="GO" id="GO:0006580">
    <property type="term" value="P:ethanolamine metabolic process"/>
    <property type="evidence" value="ECO:0007669"/>
    <property type="project" value="TreeGrafter"/>
</dbReference>
<proteinExistence type="predicted"/>
<evidence type="ECO:0000256" key="1">
    <source>
        <dbReference type="SAM" id="SignalP"/>
    </source>
</evidence>
<dbReference type="GO" id="GO:0008889">
    <property type="term" value="F:glycerophosphodiester phosphodiesterase activity"/>
    <property type="evidence" value="ECO:0007669"/>
    <property type="project" value="TreeGrafter"/>
</dbReference>
<dbReference type="RefSeq" id="WP_123215943.1">
    <property type="nucleotide sequence ID" value="NZ_RJTM01000072.1"/>
</dbReference>
<evidence type="ECO:0000313" key="4">
    <source>
        <dbReference type="Proteomes" id="UP000267469"/>
    </source>
</evidence>
<dbReference type="GO" id="GO:0070291">
    <property type="term" value="P:N-acylethanolamine metabolic process"/>
    <property type="evidence" value="ECO:0007669"/>
    <property type="project" value="TreeGrafter"/>
</dbReference>
<comment type="caution">
    <text evidence="3">The sequence shown here is derived from an EMBL/GenBank/DDBJ whole genome shotgun (WGS) entry which is preliminary data.</text>
</comment>
<feature type="domain" description="GP-PDE" evidence="2">
    <location>
        <begin position="48"/>
        <end position="289"/>
    </location>
</feature>
<feature type="chain" id="PRO_5018278674" evidence="1">
    <location>
        <begin position="21"/>
        <end position="310"/>
    </location>
</feature>
<dbReference type="GO" id="GO:0005886">
    <property type="term" value="C:plasma membrane"/>
    <property type="evidence" value="ECO:0007669"/>
    <property type="project" value="TreeGrafter"/>
</dbReference>
<reference evidence="3 4" key="1">
    <citation type="submission" date="2018-10" db="EMBL/GenBank/DDBJ databases">
        <title>Sinomicrobium pectinilyticum sp. nov., a pectinase-producing bacterium isolated from alkaline and saline soil, and emended description of the genus Sinomicrobium.</title>
        <authorList>
            <person name="Cheng B."/>
            <person name="Li C."/>
            <person name="Lai Q."/>
            <person name="Du M."/>
            <person name="Shao Z."/>
            <person name="Xu P."/>
            <person name="Yang C."/>
        </authorList>
    </citation>
    <scope>NUCLEOTIDE SEQUENCE [LARGE SCALE GENOMIC DNA]</scope>
    <source>
        <strain evidence="3 4">5DNS001</strain>
    </source>
</reference>
<dbReference type="Proteomes" id="UP000267469">
    <property type="component" value="Unassembled WGS sequence"/>
</dbReference>
<dbReference type="CDD" id="cd08566">
    <property type="entry name" value="GDPD_AtGDE_like"/>
    <property type="match status" value="1"/>
</dbReference>
<dbReference type="InterPro" id="IPR030395">
    <property type="entry name" value="GP_PDE_dom"/>
</dbReference>
<keyword evidence="4" id="KW-1185">Reference proteome</keyword>
<dbReference type="PROSITE" id="PS51704">
    <property type="entry name" value="GP_PDE"/>
    <property type="match status" value="1"/>
</dbReference>
<accession>A0A3N0EHQ7</accession>
<dbReference type="InterPro" id="IPR017946">
    <property type="entry name" value="PLC-like_Pdiesterase_TIM-brl"/>
</dbReference>
<dbReference type="AlphaFoldDB" id="A0A3N0EHQ7"/>
<evidence type="ECO:0000313" key="3">
    <source>
        <dbReference type="EMBL" id="RNL87209.1"/>
    </source>
</evidence>
<dbReference type="Gene3D" id="3.20.20.190">
    <property type="entry name" value="Phosphatidylinositol (PI) phosphodiesterase"/>
    <property type="match status" value="1"/>
</dbReference>